<dbReference type="STRING" id="1499966.U14_00788"/>
<dbReference type="GO" id="GO:0003700">
    <property type="term" value="F:DNA-binding transcription factor activity"/>
    <property type="evidence" value="ECO:0007669"/>
    <property type="project" value="InterPro"/>
</dbReference>
<name>A0A0S6VQP8_9BACT</name>
<dbReference type="SUPFAM" id="SSF46785">
    <property type="entry name" value="Winged helix' DNA-binding domain"/>
    <property type="match status" value="1"/>
</dbReference>
<dbReference type="PRINTS" id="PR00035">
    <property type="entry name" value="HTHGNTR"/>
</dbReference>
<evidence type="ECO:0000256" key="1">
    <source>
        <dbReference type="ARBA" id="ARBA00023015"/>
    </source>
</evidence>
<dbReference type="CDD" id="cd07377">
    <property type="entry name" value="WHTH_GntR"/>
    <property type="match status" value="1"/>
</dbReference>
<dbReference type="AlphaFoldDB" id="A0A0S6VQP8"/>
<evidence type="ECO:0000256" key="3">
    <source>
        <dbReference type="ARBA" id="ARBA00023163"/>
    </source>
</evidence>
<dbReference type="SMART" id="SM00345">
    <property type="entry name" value="HTH_GNTR"/>
    <property type="match status" value="1"/>
</dbReference>
<dbReference type="Proteomes" id="UP000030700">
    <property type="component" value="Unassembled WGS sequence"/>
</dbReference>
<evidence type="ECO:0000256" key="2">
    <source>
        <dbReference type="ARBA" id="ARBA00023125"/>
    </source>
</evidence>
<dbReference type="Pfam" id="PF13377">
    <property type="entry name" value="Peripla_BP_3"/>
    <property type="match status" value="1"/>
</dbReference>
<dbReference type="SUPFAM" id="SSF53822">
    <property type="entry name" value="Periplasmic binding protein-like I"/>
    <property type="match status" value="1"/>
</dbReference>
<evidence type="ECO:0000313" key="5">
    <source>
        <dbReference type="EMBL" id="GAK49565.1"/>
    </source>
</evidence>
<accession>A0A0S6VQP8</accession>
<keyword evidence="6" id="KW-1185">Reference proteome</keyword>
<dbReference type="GO" id="GO:0000976">
    <property type="term" value="F:transcription cis-regulatory region binding"/>
    <property type="evidence" value="ECO:0007669"/>
    <property type="project" value="TreeGrafter"/>
</dbReference>
<dbReference type="Gene3D" id="3.40.50.2300">
    <property type="match status" value="2"/>
</dbReference>
<dbReference type="CDD" id="cd01541">
    <property type="entry name" value="PBP1_AraR"/>
    <property type="match status" value="1"/>
</dbReference>
<sequence>MEIDAEKSEPKYRQLKQIILRYFEQEHYQADQQIPTEIEFAERFQVSRGTVRQTLTELVNEGVIYKKHGVGSFFAGKQAREARARSGLIGAITPAMFRYIFPHVLRGINDVIYQKGYNLVISDLGDGFDDEYPHLERMLTHGIDGLIFEPNSSGRTKRFQDTRTFALLKSLTIPVVFMGWTFENAGVSCVSLDDMEGGFRATTHLIENGHRRIACLYMSDHEPALLRYQGYRKALEIHNIPVDSRLEKSRPTATWTHANSAYTLTQDLLALGEERPTAIFFFNDRAAIQGYAAIREAGLRIPDDVSVIGFDDSDFAAQIDVPLTSVIHPKYQLGKWAAEMLLEQLDAPCRCTPRQMILHPSIAVRDSVKTLRERISSEI</sequence>
<dbReference type="InterPro" id="IPR000524">
    <property type="entry name" value="Tscrpt_reg_HTH_GntR"/>
</dbReference>
<feature type="domain" description="HTH gntR-type" evidence="4">
    <location>
        <begin position="9"/>
        <end position="77"/>
    </location>
</feature>
<dbReference type="InterPro" id="IPR036388">
    <property type="entry name" value="WH-like_DNA-bd_sf"/>
</dbReference>
<dbReference type="PANTHER" id="PTHR30146">
    <property type="entry name" value="LACI-RELATED TRANSCRIPTIONAL REPRESSOR"/>
    <property type="match status" value="1"/>
</dbReference>
<dbReference type="PROSITE" id="PS50949">
    <property type="entry name" value="HTH_GNTR"/>
    <property type="match status" value="1"/>
</dbReference>
<keyword evidence="3" id="KW-0804">Transcription</keyword>
<evidence type="ECO:0000313" key="6">
    <source>
        <dbReference type="Proteomes" id="UP000030700"/>
    </source>
</evidence>
<dbReference type="Gene3D" id="1.10.10.10">
    <property type="entry name" value="Winged helix-like DNA-binding domain superfamily/Winged helix DNA-binding domain"/>
    <property type="match status" value="1"/>
</dbReference>
<dbReference type="InterPro" id="IPR033532">
    <property type="entry name" value="AraR_ligand_bind_dom"/>
</dbReference>
<dbReference type="Pfam" id="PF00392">
    <property type="entry name" value="GntR"/>
    <property type="match status" value="1"/>
</dbReference>
<dbReference type="EMBL" id="DF820455">
    <property type="protein sequence ID" value="GAK49565.1"/>
    <property type="molecule type" value="Genomic_DNA"/>
</dbReference>
<dbReference type="InterPro" id="IPR036390">
    <property type="entry name" value="WH_DNA-bd_sf"/>
</dbReference>
<keyword evidence="2" id="KW-0238">DNA-binding</keyword>
<dbReference type="InterPro" id="IPR046335">
    <property type="entry name" value="LacI/GalR-like_sensor"/>
</dbReference>
<reference evidence="5" key="1">
    <citation type="journal article" date="2015" name="PeerJ">
        <title>First genomic representation of candidate bacterial phylum KSB3 points to enhanced environmental sensing as a trigger of wastewater bulking.</title>
        <authorList>
            <person name="Sekiguchi Y."/>
            <person name="Ohashi A."/>
            <person name="Parks D.H."/>
            <person name="Yamauchi T."/>
            <person name="Tyson G.W."/>
            <person name="Hugenholtz P."/>
        </authorList>
    </citation>
    <scope>NUCLEOTIDE SEQUENCE [LARGE SCALE GENOMIC DNA]</scope>
</reference>
<proteinExistence type="predicted"/>
<evidence type="ECO:0000259" key="4">
    <source>
        <dbReference type="PROSITE" id="PS50949"/>
    </source>
</evidence>
<keyword evidence="1" id="KW-0805">Transcription regulation</keyword>
<gene>
    <name evidence="5" type="ORF">U14_00788</name>
</gene>
<dbReference type="PANTHER" id="PTHR30146:SF109">
    <property type="entry name" value="HTH-TYPE TRANSCRIPTIONAL REGULATOR GALS"/>
    <property type="match status" value="1"/>
</dbReference>
<dbReference type="HOGENOM" id="CLU_037628_15_0_0"/>
<dbReference type="InterPro" id="IPR028082">
    <property type="entry name" value="Peripla_BP_I"/>
</dbReference>
<protein>
    <submittedName>
        <fullName evidence="5">Transcriptional repressor</fullName>
    </submittedName>
</protein>
<organism evidence="5">
    <name type="scientific">Candidatus Moduliflexus flocculans</name>
    <dbReference type="NCBI Taxonomy" id="1499966"/>
    <lineage>
        <taxon>Bacteria</taxon>
        <taxon>Candidatus Moduliflexota</taxon>
        <taxon>Candidatus Moduliflexia</taxon>
        <taxon>Candidatus Moduliflexales</taxon>
        <taxon>Candidatus Moduliflexaceae</taxon>
    </lineage>
</organism>